<comment type="caution">
    <text evidence="1">The sequence shown here is derived from an EMBL/GenBank/DDBJ whole genome shotgun (WGS) entry which is preliminary data.</text>
</comment>
<protein>
    <submittedName>
        <fullName evidence="1">Uncharacterized protein</fullName>
    </submittedName>
</protein>
<keyword evidence="2" id="KW-1185">Reference proteome</keyword>
<gene>
    <name evidence="1" type="ORF">AMECASPLE_033281</name>
</gene>
<organism evidence="1 2">
    <name type="scientific">Ameca splendens</name>
    <dbReference type="NCBI Taxonomy" id="208324"/>
    <lineage>
        <taxon>Eukaryota</taxon>
        <taxon>Metazoa</taxon>
        <taxon>Chordata</taxon>
        <taxon>Craniata</taxon>
        <taxon>Vertebrata</taxon>
        <taxon>Euteleostomi</taxon>
        <taxon>Actinopterygii</taxon>
        <taxon>Neopterygii</taxon>
        <taxon>Teleostei</taxon>
        <taxon>Neoteleostei</taxon>
        <taxon>Acanthomorphata</taxon>
        <taxon>Ovalentaria</taxon>
        <taxon>Atherinomorphae</taxon>
        <taxon>Cyprinodontiformes</taxon>
        <taxon>Goodeidae</taxon>
        <taxon>Ameca</taxon>
    </lineage>
</organism>
<reference evidence="1 2" key="1">
    <citation type="submission" date="2021-06" db="EMBL/GenBank/DDBJ databases">
        <authorList>
            <person name="Palmer J.M."/>
        </authorList>
    </citation>
    <scope>NUCLEOTIDE SEQUENCE [LARGE SCALE GENOMIC DNA]</scope>
    <source>
        <strain evidence="1 2">AS_MEX2019</strain>
        <tissue evidence="1">Muscle</tissue>
    </source>
</reference>
<sequence length="191" mass="20871">MGLTEKQDSSGVLPENFCVQLSRTDMRDSSWRTCSAAATVCQPLVPPLGAAPSTRQASRHRLELLLTAVEASWCLSPSSGSFLQAELFKQLRLQDSRGSDTGLKRAGPAGFLDLTPSFLQGLFNMFTWAVFSVDSFSSRSPKTCIQLLKNISMVSRTVSMVSETEDHVPCLSFCFNQAQWSLYGVLGTSCN</sequence>
<dbReference type="EMBL" id="JAHRIP010023296">
    <property type="protein sequence ID" value="MEQ2289469.1"/>
    <property type="molecule type" value="Genomic_DNA"/>
</dbReference>
<proteinExistence type="predicted"/>
<dbReference type="Proteomes" id="UP001469553">
    <property type="component" value="Unassembled WGS sequence"/>
</dbReference>
<evidence type="ECO:0000313" key="1">
    <source>
        <dbReference type="EMBL" id="MEQ2289469.1"/>
    </source>
</evidence>
<evidence type="ECO:0000313" key="2">
    <source>
        <dbReference type="Proteomes" id="UP001469553"/>
    </source>
</evidence>
<name>A0ABV0Y6S2_9TELE</name>
<accession>A0ABV0Y6S2</accession>